<dbReference type="Proteomes" id="UP001521911">
    <property type="component" value="Unassembled WGS sequence"/>
</dbReference>
<evidence type="ECO:0000256" key="1">
    <source>
        <dbReference type="ARBA" id="ARBA00006594"/>
    </source>
</evidence>
<reference evidence="6 7" key="1">
    <citation type="submission" date="2022-02" db="EMBL/GenBank/DDBJ databases">
        <title>Uncovering new skin microbiome diversity through culturing and metagenomics.</title>
        <authorList>
            <person name="Conlan S."/>
            <person name="Deming C."/>
            <person name="Nisc Comparative Sequencing Program N."/>
            <person name="Segre J.A."/>
        </authorList>
    </citation>
    <scope>NUCLEOTIDE SEQUENCE [LARGE SCALE GENOMIC DNA]</scope>
    <source>
        <strain evidence="6 7">ACRQV</strain>
    </source>
</reference>
<dbReference type="SUPFAM" id="SSF53335">
    <property type="entry name" value="S-adenosyl-L-methionine-dependent methyltransferases"/>
    <property type="match status" value="1"/>
</dbReference>
<sequence length="416" mass="46490">MPSNHSSPPSSTTYFGLTWPGKNEAAVQAHGELKVRRDVVKRVSSSPHTVTEADNLDALKDFVARGFHADVIYIDPPYNTGKDFVYRDNFRQRREVRSDHFGQWHAEWLSMMLPRIILAREVLADTGFIFVSIGESEAAHLRLIMNEVFGEDCFAGQLIWKKGGTGKNDSKYAVIEHEYVLCYAKSASNPGFNLDPHAQTSTRYNHSDEKGNYSLVRLDSKTLGYLPSLDFSITGPDGREYWPHQPEGKSQVARWRWGKDKVSEHYEELVFRRGFVYTKNYEKKGARPRSILDGERFGVTRTGRKDAEEALGIQGTFDFPKPVRLIKHLIAIAGGADAVVLDFFAGSGTTAQAVAELNREDGGSRSVHLVQIAQPTEASSPARRAGFDSVADICLARVQALDGLDFSHIRLTPIEE</sequence>
<keyword evidence="4" id="KW-0949">S-adenosyl-L-methionine</keyword>
<dbReference type="Pfam" id="PF01555">
    <property type="entry name" value="N6_N4_Mtase"/>
    <property type="match status" value="1"/>
</dbReference>
<keyword evidence="7" id="KW-1185">Reference proteome</keyword>
<dbReference type="EMBL" id="JAKRDF010000002">
    <property type="protein sequence ID" value="MCG7275499.1"/>
    <property type="molecule type" value="Genomic_DNA"/>
</dbReference>
<dbReference type="InterPro" id="IPR029063">
    <property type="entry name" value="SAM-dependent_MTases_sf"/>
</dbReference>
<proteinExistence type="inferred from homology"/>
<evidence type="ECO:0000313" key="6">
    <source>
        <dbReference type="EMBL" id="MCG7275499.1"/>
    </source>
</evidence>
<keyword evidence="2" id="KW-0489">Methyltransferase</keyword>
<dbReference type="InterPro" id="IPR002941">
    <property type="entry name" value="DNA_methylase_N4/N6"/>
</dbReference>
<feature type="domain" description="DNA methylase N-4/N-6" evidence="5">
    <location>
        <begin position="70"/>
        <end position="360"/>
    </location>
</feature>
<dbReference type="InterPro" id="IPR002052">
    <property type="entry name" value="DNA_methylase_N6_adenine_CS"/>
</dbReference>
<dbReference type="InterPro" id="IPR002295">
    <property type="entry name" value="N4/N6-MTase_EcoPI_Mod-like"/>
</dbReference>
<evidence type="ECO:0000256" key="2">
    <source>
        <dbReference type="ARBA" id="ARBA00022603"/>
    </source>
</evidence>
<keyword evidence="3" id="KW-0808">Transferase</keyword>
<name>A0ABS9PS15_9CORY</name>
<dbReference type="RefSeq" id="WP_239179203.1">
    <property type="nucleotide sequence ID" value="NZ_JAKRDF010000002.1"/>
</dbReference>
<dbReference type="PRINTS" id="PR00506">
    <property type="entry name" value="D21N6MTFRASE"/>
</dbReference>
<dbReference type="PROSITE" id="PS00092">
    <property type="entry name" value="N6_MTASE"/>
    <property type="match status" value="1"/>
</dbReference>
<comment type="similarity">
    <text evidence="1">Belongs to the N(4)/N(6)-methyltransferase family.</text>
</comment>
<protein>
    <submittedName>
        <fullName evidence="6">Site-specific DNA-methyltransferase</fullName>
    </submittedName>
</protein>
<evidence type="ECO:0000256" key="3">
    <source>
        <dbReference type="ARBA" id="ARBA00022679"/>
    </source>
</evidence>
<accession>A0ABS9PS15</accession>
<evidence type="ECO:0000259" key="5">
    <source>
        <dbReference type="Pfam" id="PF01555"/>
    </source>
</evidence>
<organism evidence="6 7">
    <name type="scientific">Corynebacterium singulare</name>
    <dbReference type="NCBI Taxonomy" id="161899"/>
    <lineage>
        <taxon>Bacteria</taxon>
        <taxon>Bacillati</taxon>
        <taxon>Actinomycetota</taxon>
        <taxon>Actinomycetes</taxon>
        <taxon>Mycobacteriales</taxon>
        <taxon>Corynebacteriaceae</taxon>
        <taxon>Corynebacterium</taxon>
    </lineage>
</organism>
<gene>
    <name evidence="6" type="ORF">MHK08_03270</name>
</gene>
<evidence type="ECO:0000313" key="7">
    <source>
        <dbReference type="Proteomes" id="UP001521911"/>
    </source>
</evidence>
<comment type="caution">
    <text evidence="6">The sequence shown here is derived from an EMBL/GenBank/DDBJ whole genome shotgun (WGS) entry which is preliminary data.</text>
</comment>
<dbReference type="Gene3D" id="3.40.50.150">
    <property type="entry name" value="Vaccinia Virus protein VP39"/>
    <property type="match status" value="1"/>
</dbReference>
<evidence type="ECO:0000256" key="4">
    <source>
        <dbReference type="ARBA" id="ARBA00022691"/>
    </source>
</evidence>